<dbReference type="PANTHER" id="PTHR30136:SF24">
    <property type="entry name" value="HTH-TYPE TRANSCRIPTIONAL REPRESSOR ALLR"/>
    <property type="match status" value="1"/>
</dbReference>
<reference evidence="5 6" key="1">
    <citation type="submission" date="2018-12" db="EMBL/GenBank/DDBJ databases">
        <title>Complete Genome Sequence of Glutamicibacter creatinolyticus strain LGCM259,isolated from an abscess of a 12-year-old mare in Italy.</title>
        <authorList>
            <person name="Santos R.G."/>
            <person name="Silva A.L."/>
            <person name="Seyffert N."/>
            <person name="Castro T.L.P."/>
            <person name="Attili A.R."/>
            <person name="Rifici C."/>
            <person name="Mazzullo G."/>
            <person name="Brenig B."/>
            <person name="Venanzi F."/>
            <person name="Azevedo V."/>
        </authorList>
    </citation>
    <scope>NUCLEOTIDE SEQUENCE [LARGE SCALE GENOMIC DNA]</scope>
    <source>
        <strain evidence="5 6">LGCM 259</strain>
    </source>
</reference>
<name>A0A5B7WUC1_9MICC</name>
<feature type="domain" description="HTH iclR-type" evidence="4">
    <location>
        <begin position="4"/>
        <end position="65"/>
    </location>
</feature>
<keyword evidence="2" id="KW-0238">DNA-binding</keyword>
<sequence length="230" mass="25151">MSASQTLSRGVRMLEIVADSPTNLSIAEIAEKMEVHRSIAYRILRTLEDHRLLARDEAGRIRPASGLATLARSVQRDLQNTALPELTKLANTLSMTAFVAVWEHDLCTTLVSVEPAHSHRAIVHRPGTRHGMDVGAPPIAIQSNYTRSQWDAMNTGVDYREQVRDAKINGYASSVDEVIRGVTSLAVPLHTSNTLPAALAVVFATSTVQEHEKIVRALKESALVISEDLS</sequence>
<dbReference type="GO" id="GO:0045892">
    <property type="term" value="P:negative regulation of DNA-templated transcription"/>
    <property type="evidence" value="ECO:0007669"/>
    <property type="project" value="TreeGrafter"/>
</dbReference>
<keyword evidence="6" id="KW-1185">Reference proteome</keyword>
<dbReference type="PANTHER" id="PTHR30136">
    <property type="entry name" value="HELIX-TURN-HELIX TRANSCRIPTIONAL REGULATOR, ICLR FAMILY"/>
    <property type="match status" value="1"/>
</dbReference>
<dbReference type="InterPro" id="IPR036388">
    <property type="entry name" value="WH-like_DNA-bd_sf"/>
</dbReference>
<dbReference type="RefSeq" id="WP_138925994.1">
    <property type="nucleotide sequence ID" value="NZ_CP034412.1"/>
</dbReference>
<organism evidence="5 6">
    <name type="scientific">Glutamicibacter creatinolyticus</name>
    <dbReference type="NCBI Taxonomy" id="162496"/>
    <lineage>
        <taxon>Bacteria</taxon>
        <taxon>Bacillati</taxon>
        <taxon>Actinomycetota</taxon>
        <taxon>Actinomycetes</taxon>
        <taxon>Micrococcales</taxon>
        <taxon>Micrococcaceae</taxon>
        <taxon>Glutamicibacter</taxon>
    </lineage>
</organism>
<dbReference type="InterPro" id="IPR029016">
    <property type="entry name" value="GAF-like_dom_sf"/>
</dbReference>
<accession>A0A5B7WUC1</accession>
<dbReference type="Pfam" id="PF01614">
    <property type="entry name" value="IclR_C"/>
    <property type="match status" value="1"/>
</dbReference>
<dbReference type="Pfam" id="PF09339">
    <property type="entry name" value="HTH_IclR"/>
    <property type="match status" value="1"/>
</dbReference>
<evidence type="ECO:0000313" key="6">
    <source>
        <dbReference type="Proteomes" id="UP000307000"/>
    </source>
</evidence>
<dbReference type="InterPro" id="IPR036390">
    <property type="entry name" value="WH_DNA-bd_sf"/>
</dbReference>
<dbReference type="SMART" id="SM00346">
    <property type="entry name" value="HTH_ICLR"/>
    <property type="match status" value="1"/>
</dbReference>
<dbReference type="InterPro" id="IPR050707">
    <property type="entry name" value="HTH_MetabolicPath_Reg"/>
</dbReference>
<dbReference type="GO" id="GO:0003700">
    <property type="term" value="F:DNA-binding transcription factor activity"/>
    <property type="evidence" value="ECO:0007669"/>
    <property type="project" value="TreeGrafter"/>
</dbReference>
<dbReference type="InterPro" id="IPR014757">
    <property type="entry name" value="Tscrpt_reg_IclR_C"/>
</dbReference>
<evidence type="ECO:0000313" key="5">
    <source>
        <dbReference type="EMBL" id="QCY46834.1"/>
    </source>
</evidence>
<proteinExistence type="predicted"/>
<protein>
    <submittedName>
        <fullName evidence="5">ArsR family transcriptional regulator</fullName>
    </submittedName>
</protein>
<dbReference type="Gene3D" id="1.10.10.10">
    <property type="entry name" value="Winged helix-like DNA-binding domain superfamily/Winged helix DNA-binding domain"/>
    <property type="match status" value="1"/>
</dbReference>
<dbReference type="PROSITE" id="PS51077">
    <property type="entry name" value="HTH_ICLR"/>
    <property type="match status" value="1"/>
</dbReference>
<dbReference type="AlphaFoldDB" id="A0A5B7WUC1"/>
<keyword evidence="3" id="KW-0804">Transcription</keyword>
<dbReference type="SUPFAM" id="SSF55781">
    <property type="entry name" value="GAF domain-like"/>
    <property type="match status" value="1"/>
</dbReference>
<evidence type="ECO:0000256" key="2">
    <source>
        <dbReference type="ARBA" id="ARBA00023125"/>
    </source>
</evidence>
<evidence type="ECO:0000256" key="3">
    <source>
        <dbReference type="ARBA" id="ARBA00023163"/>
    </source>
</evidence>
<evidence type="ECO:0000259" key="4">
    <source>
        <dbReference type="PROSITE" id="PS51077"/>
    </source>
</evidence>
<dbReference type="InterPro" id="IPR005471">
    <property type="entry name" value="Tscrpt_reg_IclR_N"/>
</dbReference>
<dbReference type="Proteomes" id="UP000307000">
    <property type="component" value="Chromosome"/>
</dbReference>
<dbReference type="Gene3D" id="3.30.450.40">
    <property type="match status" value="1"/>
</dbReference>
<dbReference type="EMBL" id="CP034412">
    <property type="protein sequence ID" value="QCY46834.1"/>
    <property type="molecule type" value="Genomic_DNA"/>
</dbReference>
<keyword evidence="1" id="KW-0805">Transcription regulation</keyword>
<evidence type="ECO:0000256" key="1">
    <source>
        <dbReference type="ARBA" id="ARBA00023015"/>
    </source>
</evidence>
<dbReference type="KEGG" id="gcr:GcLGCM259_1089"/>
<gene>
    <name evidence="5" type="ORF">GcLGCM259_1089</name>
</gene>
<dbReference type="SUPFAM" id="SSF46785">
    <property type="entry name" value="Winged helix' DNA-binding domain"/>
    <property type="match status" value="1"/>
</dbReference>
<dbReference type="GO" id="GO:0003677">
    <property type="term" value="F:DNA binding"/>
    <property type="evidence" value="ECO:0007669"/>
    <property type="project" value="UniProtKB-KW"/>
</dbReference>